<keyword evidence="1" id="KW-0732">Signal</keyword>
<evidence type="ECO:0000313" key="2">
    <source>
        <dbReference type="EMBL" id="CAL8073043.1"/>
    </source>
</evidence>
<dbReference type="EMBL" id="CAXLJM020000007">
    <property type="protein sequence ID" value="CAL8073043.1"/>
    <property type="molecule type" value="Genomic_DNA"/>
</dbReference>
<reference evidence="2 3" key="1">
    <citation type="submission" date="2024-08" db="EMBL/GenBank/DDBJ databases">
        <authorList>
            <person name="Cucini C."/>
            <person name="Frati F."/>
        </authorList>
    </citation>
    <scope>NUCLEOTIDE SEQUENCE [LARGE SCALE GENOMIC DNA]</scope>
</reference>
<evidence type="ECO:0000313" key="3">
    <source>
        <dbReference type="Proteomes" id="UP001642540"/>
    </source>
</evidence>
<name>A0ABP1PT17_9HEXA</name>
<feature type="signal peptide" evidence="1">
    <location>
        <begin position="1"/>
        <end position="21"/>
    </location>
</feature>
<feature type="chain" id="PRO_5046727082" evidence="1">
    <location>
        <begin position="22"/>
        <end position="249"/>
    </location>
</feature>
<gene>
    <name evidence="2" type="ORF">ODALV1_LOCUS2457</name>
</gene>
<dbReference type="Proteomes" id="UP001642540">
    <property type="component" value="Unassembled WGS sequence"/>
</dbReference>
<sequence length="249" mass="26900">MFPKALIFSQVVACLVIATLASPAKPGENGWKSNDTPAYPNCENTTCNEGEHCELVQVQCIRAPCPPLPNCVKTTGITCANVRCAGTPCVMVKTCDESENPSEVETSGKMKIFISVAVILYSIVSIVGTPVSPPGPYPEITPCSAISCAGNHICVDVPEDPTCSRGPCRLIGNCIPRPIFQTTGRPNQQRPVYQRGQCARMNCARGTTCVEVSDPYCLRYPCAEIARCVSRSYFQNNNNNNNNRPGYGK</sequence>
<comment type="caution">
    <text evidence="2">The sequence shown here is derived from an EMBL/GenBank/DDBJ whole genome shotgun (WGS) entry which is preliminary data.</text>
</comment>
<organism evidence="2 3">
    <name type="scientific">Orchesella dallaii</name>
    <dbReference type="NCBI Taxonomy" id="48710"/>
    <lineage>
        <taxon>Eukaryota</taxon>
        <taxon>Metazoa</taxon>
        <taxon>Ecdysozoa</taxon>
        <taxon>Arthropoda</taxon>
        <taxon>Hexapoda</taxon>
        <taxon>Collembola</taxon>
        <taxon>Entomobryomorpha</taxon>
        <taxon>Entomobryoidea</taxon>
        <taxon>Orchesellidae</taxon>
        <taxon>Orchesellinae</taxon>
        <taxon>Orchesella</taxon>
    </lineage>
</organism>
<protein>
    <submittedName>
        <fullName evidence="2">Uncharacterized protein</fullName>
    </submittedName>
</protein>
<keyword evidence="3" id="KW-1185">Reference proteome</keyword>
<proteinExistence type="predicted"/>
<evidence type="ECO:0000256" key="1">
    <source>
        <dbReference type="SAM" id="SignalP"/>
    </source>
</evidence>
<accession>A0ABP1PT17</accession>